<gene>
    <name evidence="1" type="ORF">L6452_08685</name>
</gene>
<name>A0ACB9DHX8_ARCLA</name>
<evidence type="ECO:0000313" key="1">
    <source>
        <dbReference type="EMBL" id="KAI3746259.1"/>
    </source>
</evidence>
<dbReference type="Proteomes" id="UP001055879">
    <property type="component" value="Linkage Group LG03"/>
</dbReference>
<reference evidence="2" key="1">
    <citation type="journal article" date="2022" name="Mol. Ecol. Resour.">
        <title>The genomes of chicory, endive, great burdock and yacon provide insights into Asteraceae palaeo-polyploidization history and plant inulin production.</title>
        <authorList>
            <person name="Fan W."/>
            <person name="Wang S."/>
            <person name="Wang H."/>
            <person name="Wang A."/>
            <person name="Jiang F."/>
            <person name="Liu H."/>
            <person name="Zhao H."/>
            <person name="Xu D."/>
            <person name="Zhang Y."/>
        </authorList>
    </citation>
    <scope>NUCLEOTIDE SEQUENCE [LARGE SCALE GENOMIC DNA]</scope>
    <source>
        <strain evidence="2">cv. Niubang</strain>
    </source>
</reference>
<protein>
    <submittedName>
        <fullName evidence="1">Uncharacterized protein</fullName>
    </submittedName>
</protein>
<dbReference type="EMBL" id="CM042049">
    <property type="protein sequence ID" value="KAI3746259.1"/>
    <property type="molecule type" value="Genomic_DNA"/>
</dbReference>
<reference evidence="1 2" key="2">
    <citation type="journal article" date="2022" name="Mol. Ecol. Resour.">
        <title>The genomes of chicory, endive, great burdock and yacon provide insights into Asteraceae paleo-polyploidization history and plant inulin production.</title>
        <authorList>
            <person name="Fan W."/>
            <person name="Wang S."/>
            <person name="Wang H."/>
            <person name="Wang A."/>
            <person name="Jiang F."/>
            <person name="Liu H."/>
            <person name="Zhao H."/>
            <person name="Xu D."/>
            <person name="Zhang Y."/>
        </authorList>
    </citation>
    <scope>NUCLEOTIDE SEQUENCE [LARGE SCALE GENOMIC DNA]</scope>
    <source>
        <strain evidence="2">cv. Niubang</strain>
    </source>
</reference>
<sequence>MCRAFGMLLMRVNIKFMMVNTRNRVVVPEEGNEARVTAPKTSRRVNPAVVGDNAVNGSGGSNNAIGTEEHMIRAEKKEGVCSFKSFLCSRPPEFSGTTNPVACMNWIQNVEMAFELSECGDSQRAKFSSQLLRGEALTWWNLTRKALTPEVLAKLTWPTFKKKIMDKYCNERALDKIDEEFQTLKKGNLSIADYSKLFMEKLSLVENLATDERSKIKVYLRGLPAEMKTGVRNAQEGLSQVSKRQPRNSKRGCAKKEIQSKAPSRAFQMTTDKARVTADVVSGRLLSDALVVEVANGEHLFVREFFVGCTLDLDGESFLIDLLPANIGEFDAIVGMDWIAKHDAGIFCSKKMIRVPSPKGGEVIIYGEKNRKSNMIISSIKARNSLAKGCMSYVAYVMDAKLEKKKVEDVEVVRDFLDAFPEYLPRLPPEHQVEFHIDLTPGAVLIARVPYRLTTTEKQEMMTQLQELLEKGFVRPSSSPWGAPVLFINKKDGSMQMCIDYRELNKVTVKNKYPLPRIDDLFDQLQGAGCFSKIDLRSGYHQVRVKESDIPKTTFRTRYSHYEFLVMPFELTNAPTVFMDLMNWVCRPFLDKSVIVFIDDILIYSRDEVEHWQHLREVLEILRKESEGRPDEDRNDDELGTTDESNGDKKFLGYNSNFEYQAGCLTIEKYVSI</sequence>
<organism evidence="1 2">
    <name type="scientific">Arctium lappa</name>
    <name type="common">Greater burdock</name>
    <name type="synonym">Lappa major</name>
    <dbReference type="NCBI Taxonomy" id="4217"/>
    <lineage>
        <taxon>Eukaryota</taxon>
        <taxon>Viridiplantae</taxon>
        <taxon>Streptophyta</taxon>
        <taxon>Embryophyta</taxon>
        <taxon>Tracheophyta</taxon>
        <taxon>Spermatophyta</taxon>
        <taxon>Magnoliopsida</taxon>
        <taxon>eudicotyledons</taxon>
        <taxon>Gunneridae</taxon>
        <taxon>Pentapetalae</taxon>
        <taxon>asterids</taxon>
        <taxon>campanulids</taxon>
        <taxon>Asterales</taxon>
        <taxon>Asteraceae</taxon>
        <taxon>Carduoideae</taxon>
        <taxon>Cardueae</taxon>
        <taxon>Arctiinae</taxon>
        <taxon>Arctium</taxon>
    </lineage>
</organism>
<evidence type="ECO:0000313" key="2">
    <source>
        <dbReference type="Proteomes" id="UP001055879"/>
    </source>
</evidence>
<proteinExistence type="predicted"/>
<comment type="caution">
    <text evidence="1">The sequence shown here is derived from an EMBL/GenBank/DDBJ whole genome shotgun (WGS) entry which is preliminary data.</text>
</comment>
<keyword evidence="2" id="KW-1185">Reference proteome</keyword>
<accession>A0ACB9DHX8</accession>